<dbReference type="AlphaFoldDB" id="A0ABD2NDP5"/>
<reference evidence="9 10" key="1">
    <citation type="journal article" date="2021" name="BMC Biol.">
        <title>Horizontally acquired antibacterial genes associated with adaptive radiation of ladybird beetles.</title>
        <authorList>
            <person name="Li H.S."/>
            <person name="Tang X.F."/>
            <person name="Huang Y.H."/>
            <person name="Xu Z.Y."/>
            <person name="Chen M.L."/>
            <person name="Du X.Y."/>
            <person name="Qiu B.Y."/>
            <person name="Chen P.T."/>
            <person name="Zhang W."/>
            <person name="Slipinski A."/>
            <person name="Escalona H.E."/>
            <person name="Waterhouse R.M."/>
            <person name="Zwick A."/>
            <person name="Pang H."/>
        </authorList>
    </citation>
    <scope>NUCLEOTIDE SEQUENCE [LARGE SCALE GENOMIC DNA]</scope>
    <source>
        <strain evidence="9">SYSU2018</strain>
    </source>
</reference>
<evidence type="ECO:0000256" key="3">
    <source>
        <dbReference type="ARBA" id="ARBA00022525"/>
    </source>
</evidence>
<keyword evidence="7" id="KW-0044">Antibiotic</keyword>
<gene>
    <name evidence="9" type="ORF">HHI36_012074</name>
</gene>
<feature type="domain" description="Attacin C-terminal" evidence="8">
    <location>
        <begin position="12"/>
        <end position="126"/>
    </location>
</feature>
<keyword evidence="5" id="KW-0399">Innate immunity</keyword>
<keyword evidence="10" id="KW-1185">Reference proteome</keyword>
<evidence type="ECO:0000259" key="8">
    <source>
        <dbReference type="Pfam" id="PF03769"/>
    </source>
</evidence>
<dbReference type="Pfam" id="PF03769">
    <property type="entry name" value="Attacin_C"/>
    <property type="match status" value="1"/>
</dbReference>
<dbReference type="Proteomes" id="UP001516400">
    <property type="component" value="Unassembled WGS sequence"/>
</dbReference>
<dbReference type="EMBL" id="JABFTP020000103">
    <property type="protein sequence ID" value="KAL3276704.1"/>
    <property type="molecule type" value="Genomic_DNA"/>
</dbReference>
<evidence type="ECO:0000256" key="6">
    <source>
        <dbReference type="ARBA" id="ARBA00022859"/>
    </source>
</evidence>
<dbReference type="GO" id="GO:0042742">
    <property type="term" value="P:defense response to bacterium"/>
    <property type="evidence" value="ECO:0007669"/>
    <property type="project" value="UniProtKB-KW"/>
</dbReference>
<evidence type="ECO:0000256" key="7">
    <source>
        <dbReference type="ARBA" id="ARBA00023022"/>
    </source>
</evidence>
<dbReference type="GO" id="GO:0005576">
    <property type="term" value="C:extracellular region"/>
    <property type="evidence" value="ECO:0007669"/>
    <property type="project" value="UniProtKB-SubCell"/>
</dbReference>
<evidence type="ECO:0000256" key="2">
    <source>
        <dbReference type="ARBA" id="ARBA00007550"/>
    </source>
</evidence>
<evidence type="ECO:0000313" key="9">
    <source>
        <dbReference type="EMBL" id="KAL3276704.1"/>
    </source>
</evidence>
<comment type="subcellular location">
    <subcellularLocation>
        <location evidence="1">Secreted</location>
    </subcellularLocation>
</comment>
<evidence type="ECO:0000256" key="1">
    <source>
        <dbReference type="ARBA" id="ARBA00004613"/>
    </source>
</evidence>
<keyword evidence="4" id="KW-0929">Antimicrobial</keyword>
<protein>
    <recommendedName>
        <fullName evidence="8">Attacin C-terminal domain-containing protein</fullName>
    </recommendedName>
</protein>
<name>A0ABD2NDP5_9CUCU</name>
<sequence length="126" mass="13108">METSADVSKGPFGSQLTIKHGGTIYSDDKNRVTGGGFVSKPFHPVGPTTVGGNLGYEHIPTGSGINIGASNTHKFGTDVGASANANIWQEGNSRLDVSGNYSRHYGGPGGTGKPNWGVGMSFRHQF</sequence>
<comment type="caution">
    <text evidence="9">The sequence shown here is derived from an EMBL/GenBank/DDBJ whole genome shotgun (WGS) entry which is preliminary data.</text>
</comment>
<dbReference type="GO" id="GO:0045087">
    <property type="term" value="P:innate immune response"/>
    <property type="evidence" value="ECO:0007669"/>
    <property type="project" value="UniProtKB-KW"/>
</dbReference>
<organism evidence="9 10">
    <name type="scientific">Cryptolaemus montrouzieri</name>
    <dbReference type="NCBI Taxonomy" id="559131"/>
    <lineage>
        <taxon>Eukaryota</taxon>
        <taxon>Metazoa</taxon>
        <taxon>Ecdysozoa</taxon>
        <taxon>Arthropoda</taxon>
        <taxon>Hexapoda</taxon>
        <taxon>Insecta</taxon>
        <taxon>Pterygota</taxon>
        <taxon>Neoptera</taxon>
        <taxon>Endopterygota</taxon>
        <taxon>Coleoptera</taxon>
        <taxon>Polyphaga</taxon>
        <taxon>Cucujiformia</taxon>
        <taxon>Coccinelloidea</taxon>
        <taxon>Coccinellidae</taxon>
        <taxon>Scymninae</taxon>
        <taxon>Scymnini</taxon>
        <taxon>Cryptolaemus</taxon>
    </lineage>
</organism>
<evidence type="ECO:0000256" key="4">
    <source>
        <dbReference type="ARBA" id="ARBA00022529"/>
    </source>
</evidence>
<evidence type="ECO:0000313" key="10">
    <source>
        <dbReference type="Proteomes" id="UP001516400"/>
    </source>
</evidence>
<dbReference type="InterPro" id="IPR005521">
    <property type="entry name" value="Attacin_C"/>
</dbReference>
<keyword evidence="3" id="KW-0964">Secreted</keyword>
<proteinExistence type="inferred from homology"/>
<accession>A0ABD2NDP5</accession>
<keyword evidence="6" id="KW-0391">Immunity</keyword>
<evidence type="ECO:0000256" key="5">
    <source>
        <dbReference type="ARBA" id="ARBA00022588"/>
    </source>
</evidence>
<comment type="similarity">
    <text evidence="2">Belongs to the attacin/sarcotoxin-2 family.</text>
</comment>